<dbReference type="Gene3D" id="1.10.10.790">
    <property type="entry name" value="Surp module"/>
    <property type="match status" value="3"/>
</dbReference>
<dbReference type="Gene3D" id="3.10.20.90">
    <property type="entry name" value="Phosphatidylinositol 3-kinase Catalytic Subunit, Chain A, domain 1"/>
    <property type="match status" value="1"/>
</dbReference>
<dbReference type="InterPro" id="IPR029071">
    <property type="entry name" value="Ubiquitin-like_domsf"/>
</dbReference>
<feature type="region of interest" description="Disordered" evidence="2">
    <location>
        <begin position="502"/>
        <end position="526"/>
    </location>
</feature>
<organism evidence="5 6">
    <name type="scientific">Arabidopsis arenosa</name>
    <name type="common">Sand rock-cress</name>
    <name type="synonym">Cardaminopsis arenosa</name>
    <dbReference type="NCBI Taxonomy" id="38785"/>
    <lineage>
        <taxon>Eukaryota</taxon>
        <taxon>Viridiplantae</taxon>
        <taxon>Streptophyta</taxon>
        <taxon>Embryophyta</taxon>
        <taxon>Tracheophyta</taxon>
        <taxon>Spermatophyta</taxon>
        <taxon>Magnoliopsida</taxon>
        <taxon>eudicotyledons</taxon>
        <taxon>Gunneridae</taxon>
        <taxon>Pentapetalae</taxon>
        <taxon>rosids</taxon>
        <taxon>malvids</taxon>
        <taxon>Brassicales</taxon>
        <taxon>Brassicaceae</taxon>
        <taxon>Camelineae</taxon>
        <taxon>Arabidopsis</taxon>
    </lineage>
</organism>
<evidence type="ECO:0000313" key="6">
    <source>
        <dbReference type="Proteomes" id="UP000682877"/>
    </source>
</evidence>
<dbReference type="SMART" id="SM00648">
    <property type="entry name" value="SWAP"/>
    <property type="match status" value="3"/>
</dbReference>
<keyword evidence="6" id="KW-1185">Reference proteome</keyword>
<gene>
    <name evidence="5" type="ORF">AARE701A_LOCUS19351</name>
</gene>
<reference evidence="5" key="1">
    <citation type="submission" date="2021-01" db="EMBL/GenBank/DDBJ databases">
        <authorList>
            <person name="Bezrukov I."/>
        </authorList>
    </citation>
    <scope>NUCLEOTIDE SEQUENCE</scope>
</reference>
<dbReference type="AlphaFoldDB" id="A0A8S2AUP0"/>
<feature type="domain" description="Ubiquitin-like" evidence="3">
    <location>
        <begin position="548"/>
        <end position="622"/>
    </location>
</feature>
<dbReference type="InterPro" id="IPR000061">
    <property type="entry name" value="Surp"/>
</dbReference>
<evidence type="ECO:0000256" key="2">
    <source>
        <dbReference type="SAM" id="MobiDB-lite"/>
    </source>
</evidence>
<accession>A0A8S2AUP0</accession>
<feature type="domain" description="SURP motif" evidence="4">
    <location>
        <begin position="296"/>
        <end position="337"/>
    </location>
</feature>
<evidence type="ECO:0000256" key="1">
    <source>
        <dbReference type="ARBA" id="ARBA00022664"/>
    </source>
</evidence>
<dbReference type="CDD" id="cd01800">
    <property type="entry name" value="Ubl_SF3a120"/>
    <property type="match status" value="1"/>
</dbReference>
<dbReference type="GO" id="GO:0045292">
    <property type="term" value="P:mRNA cis splicing, via spliceosome"/>
    <property type="evidence" value="ECO:0007669"/>
    <property type="project" value="InterPro"/>
</dbReference>
<dbReference type="InterPro" id="IPR035967">
    <property type="entry name" value="SWAP/Surp_sf"/>
</dbReference>
<dbReference type="InterPro" id="IPR045146">
    <property type="entry name" value="SF3A1"/>
</dbReference>
<dbReference type="GO" id="GO:0000381">
    <property type="term" value="P:regulation of alternative mRNA splicing, via spliceosome"/>
    <property type="evidence" value="ECO:0007669"/>
    <property type="project" value="TreeGrafter"/>
</dbReference>
<feature type="domain" description="SURP motif" evidence="4">
    <location>
        <begin position="222"/>
        <end position="261"/>
    </location>
</feature>
<feature type="compositionally biased region" description="Polar residues" evidence="2">
    <location>
        <begin position="504"/>
        <end position="516"/>
    </location>
</feature>
<evidence type="ECO:0000259" key="4">
    <source>
        <dbReference type="PROSITE" id="PS50128"/>
    </source>
</evidence>
<name>A0A8S2AUP0_ARAAE</name>
<protein>
    <submittedName>
        <fullName evidence="5">Uncharacterized protein</fullName>
    </submittedName>
</protein>
<dbReference type="CDD" id="cd20335">
    <property type="entry name" value="BRcat_RBR"/>
    <property type="match status" value="1"/>
</dbReference>
<proteinExistence type="predicted"/>
<dbReference type="InterPro" id="IPR000626">
    <property type="entry name" value="Ubiquitin-like_dom"/>
</dbReference>
<evidence type="ECO:0000313" key="5">
    <source>
        <dbReference type="EMBL" id="CAE6194078.1"/>
    </source>
</evidence>
<dbReference type="SUPFAM" id="SSF109905">
    <property type="entry name" value="Surp module (SWAP domain)"/>
    <property type="match status" value="3"/>
</dbReference>
<dbReference type="InterPro" id="IPR035563">
    <property type="entry name" value="SF3As1_ubi"/>
</dbReference>
<keyword evidence="1" id="KW-0507">mRNA processing</keyword>
<dbReference type="GO" id="GO:0071013">
    <property type="term" value="C:catalytic step 2 spliceosome"/>
    <property type="evidence" value="ECO:0007669"/>
    <property type="project" value="TreeGrafter"/>
</dbReference>
<dbReference type="Pfam" id="PF01805">
    <property type="entry name" value="Surp"/>
    <property type="match status" value="3"/>
</dbReference>
<dbReference type="SMART" id="SM00213">
    <property type="entry name" value="UBQ"/>
    <property type="match status" value="1"/>
</dbReference>
<evidence type="ECO:0000259" key="3">
    <source>
        <dbReference type="PROSITE" id="PS50053"/>
    </source>
</evidence>
<dbReference type="EMBL" id="LR999457">
    <property type="protein sequence ID" value="CAE6194078.1"/>
    <property type="molecule type" value="Genomic_DNA"/>
</dbReference>
<sequence>MVYRCVKCNNFYHIENDFVYEIKCGKCKLQTCGKCLRRPHYPALCHEFERWAFQHQERNAFIRQRFIQYGPHCNLLNLALDFLNNAQTAYEQLSPESYQRFHKHLIVPLNQMREIVDFDRWFRLHAAFNPVIEVALVNEYNVLQTLMRAFFYTLPPPRLAANVWKLRIGTIDQICIDLGVAVSNLISGIPNARNIAEVEDAKKAVQHWHSKMNQNVPDMATNIESAAVFIAENGVEFEKEIMDSFPGFSFLMSSDPNHGIYQKKLMEYRNGAHKDDSDISSTTEIIQPPPGSIKTLIERTALFIAKGLKAEEMMMECNVDNPNYNFMRRSDPFHAFYKQKLNEYRSQVGDDDATDSEVDDAAEQPRTQPQFIDLPDFLLFFNPPGMSLKEFDTIKLTAHFVSWYGAAFWLGLAKRKIPELEFMDSTDSRFKCFSEFVVAYSKVLTPPAGLKQELRNSAAYTATIIDAFLQRLKWDPVQHYEWLQGGVKAMLDWHASVTKDFTNKDQNPQMLQSPPSLEQPDPKRQKLDESALVPEDQFLAQHPGSSTIKVSVQDAAGGGQVIEIIVQSLSESVASLKEKIAGKIQIPANTQNLSGKAGVLKDNNRSLAHYNVGAGDILTLSL</sequence>
<dbReference type="Pfam" id="PF00240">
    <property type="entry name" value="ubiquitin"/>
    <property type="match status" value="1"/>
</dbReference>
<dbReference type="GO" id="GO:0003723">
    <property type="term" value="F:RNA binding"/>
    <property type="evidence" value="ECO:0007669"/>
    <property type="project" value="InterPro"/>
</dbReference>
<dbReference type="PANTHER" id="PTHR15316">
    <property type="entry name" value="SPLICEOSOME ASSOCIATED PROTEIN 114/SWAP SPLICING FACTOR-RELATED"/>
    <property type="match status" value="1"/>
</dbReference>
<dbReference type="Proteomes" id="UP000682877">
    <property type="component" value="Chromosome 7"/>
</dbReference>
<dbReference type="GO" id="GO:0071004">
    <property type="term" value="C:U2-type prespliceosome"/>
    <property type="evidence" value="ECO:0007669"/>
    <property type="project" value="TreeGrafter"/>
</dbReference>
<dbReference type="PROSITE" id="PS50053">
    <property type="entry name" value="UBIQUITIN_2"/>
    <property type="match status" value="1"/>
</dbReference>
<dbReference type="GO" id="GO:0005686">
    <property type="term" value="C:U2 snRNP"/>
    <property type="evidence" value="ECO:0007669"/>
    <property type="project" value="TreeGrafter"/>
</dbReference>
<dbReference type="SUPFAM" id="SSF54236">
    <property type="entry name" value="Ubiquitin-like"/>
    <property type="match status" value="1"/>
</dbReference>
<dbReference type="PANTHER" id="PTHR15316:SF1">
    <property type="entry name" value="SPLICING FACTOR 3A SUBUNIT 1"/>
    <property type="match status" value="1"/>
</dbReference>
<dbReference type="PROSITE" id="PS50128">
    <property type="entry name" value="SURP"/>
    <property type="match status" value="2"/>
</dbReference>